<proteinExistence type="inferred from homology"/>
<comment type="similarity">
    <text evidence="5 15">Belongs to the glycosyltransferase 31 family.</text>
</comment>
<dbReference type="FunCoup" id="A0A6P8HRG4">
    <property type="interactions" value="932"/>
</dbReference>
<comment type="subcellular location">
    <subcellularLocation>
        <location evidence="2 15">Golgi apparatus membrane</location>
        <topology evidence="2 15">Single-pass type II membrane protein</topology>
    </subcellularLocation>
</comment>
<keyword evidence="14" id="KW-0464">Manganese</keyword>
<dbReference type="RefSeq" id="XP_031558969.1">
    <property type="nucleotide sequence ID" value="XM_031703109.1"/>
</dbReference>
<evidence type="ECO:0000256" key="11">
    <source>
        <dbReference type="ARBA" id="ARBA00023034"/>
    </source>
</evidence>
<evidence type="ECO:0000256" key="9">
    <source>
        <dbReference type="ARBA" id="ARBA00022968"/>
    </source>
</evidence>
<dbReference type="EC" id="2.4.1.-" evidence="15"/>
<evidence type="ECO:0000256" key="1">
    <source>
        <dbReference type="ARBA" id="ARBA00001936"/>
    </source>
</evidence>
<dbReference type="KEGG" id="aten:116295325"/>
<keyword evidence="10 15" id="KW-1133">Transmembrane helix</keyword>
<protein>
    <recommendedName>
        <fullName evidence="15">Hexosyltransferase</fullName>
        <ecNumber evidence="15">2.4.1.-</ecNumber>
    </recommendedName>
</protein>
<evidence type="ECO:0000256" key="5">
    <source>
        <dbReference type="ARBA" id="ARBA00008661"/>
    </source>
</evidence>
<comment type="cofactor">
    <cofactor evidence="1">
        <name>Mn(2+)</name>
        <dbReference type="ChEBI" id="CHEBI:29035"/>
    </cofactor>
</comment>
<organism evidence="16 17">
    <name type="scientific">Actinia tenebrosa</name>
    <name type="common">Australian red waratah sea anemone</name>
    <dbReference type="NCBI Taxonomy" id="6105"/>
    <lineage>
        <taxon>Eukaryota</taxon>
        <taxon>Metazoa</taxon>
        <taxon>Cnidaria</taxon>
        <taxon>Anthozoa</taxon>
        <taxon>Hexacorallia</taxon>
        <taxon>Actiniaria</taxon>
        <taxon>Actiniidae</taxon>
        <taxon>Actinia</taxon>
    </lineage>
</organism>
<evidence type="ECO:0000256" key="6">
    <source>
        <dbReference type="ARBA" id="ARBA00022676"/>
    </source>
</evidence>
<evidence type="ECO:0000256" key="10">
    <source>
        <dbReference type="ARBA" id="ARBA00022989"/>
    </source>
</evidence>
<reference evidence="17" key="1">
    <citation type="submission" date="2025-08" db="UniProtKB">
        <authorList>
            <consortium name="RefSeq"/>
        </authorList>
    </citation>
    <scope>IDENTIFICATION</scope>
    <source>
        <tissue evidence="17">Tentacle</tissue>
    </source>
</reference>
<dbReference type="PANTHER" id="PTHR11214">
    <property type="entry name" value="BETA-1,3-N-ACETYLGLUCOSAMINYLTRANSFERASE"/>
    <property type="match status" value="1"/>
</dbReference>
<dbReference type="Gene3D" id="3.90.550.50">
    <property type="match status" value="1"/>
</dbReference>
<keyword evidence="12 15" id="KW-0472">Membrane</keyword>
<dbReference type="GO" id="GO:0000139">
    <property type="term" value="C:Golgi membrane"/>
    <property type="evidence" value="ECO:0007669"/>
    <property type="project" value="UniProtKB-SubCell"/>
</dbReference>
<keyword evidence="11 15" id="KW-0333">Golgi apparatus</keyword>
<dbReference type="GO" id="GO:0006493">
    <property type="term" value="P:protein O-linked glycosylation"/>
    <property type="evidence" value="ECO:0007669"/>
    <property type="project" value="TreeGrafter"/>
</dbReference>
<dbReference type="InterPro" id="IPR002659">
    <property type="entry name" value="Glyco_trans_31"/>
</dbReference>
<dbReference type="InParanoid" id="A0A6P8HRG4"/>
<accession>A0A6P8HRG4</accession>
<gene>
    <name evidence="17" type="primary">LOC116295325</name>
</gene>
<keyword evidence="9 15" id="KW-0735">Signal-anchor</keyword>
<keyword evidence="8 15" id="KW-0812">Transmembrane</keyword>
<evidence type="ECO:0000256" key="4">
    <source>
        <dbReference type="ARBA" id="ARBA00005093"/>
    </source>
</evidence>
<evidence type="ECO:0000256" key="13">
    <source>
        <dbReference type="ARBA" id="ARBA00023180"/>
    </source>
</evidence>
<evidence type="ECO:0000256" key="12">
    <source>
        <dbReference type="ARBA" id="ARBA00023136"/>
    </source>
</evidence>
<evidence type="ECO:0000313" key="16">
    <source>
        <dbReference type="Proteomes" id="UP000515163"/>
    </source>
</evidence>
<dbReference type="AlphaFoldDB" id="A0A6P8HRG4"/>
<dbReference type="GeneID" id="116295325"/>
<sequence>MVSCRRLILKYALFKPLRALFALFVIVVFLVIILTGDPDLDRYKIKKFQRDEKAVDKGTFESKLKELEPQKDQTDNTKPPKTSSFLFIMILTSPKGTERRDAIRNTWLKLDNSGQYMAKFIIGGKSLTRSERGMLEAENDNYEDLVIIPDMKDGYHELTNKVLQGFRWIDQHIDCSYVLKADDDSFVRLDAVLSELEGQTEEAKDPLYWGFFRGNANVKRRGQWAEKKWVLCDHYLPYANGGGYILSSKLINFISKNWEFFQLYNSEDVSVGTWLAPLKVHRLHDTRFDTEYRSRGCNNLHIVSHKQSIQDMYSKYESLQKTGKLCEEEEEIRNSFEYDWKVPPSQCCKRQSGLP</sequence>
<evidence type="ECO:0000256" key="7">
    <source>
        <dbReference type="ARBA" id="ARBA00022679"/>
    </source>
</evidence>
<dbReference type="GO" id="GO:0047220">
    <property type="term" value="F:galactosylxylosylprotein 3-beta-galactosyltransferase activity"/>
    <property type="evidence" value="ECO:0007669"/>
    <property type="project" value="UniProtKB-ARBA"/>
</dbReference>
<evidence type="ECO:0000256" key="15">
    <source>
        <dbReference type="RuleBase" id="RU363063"/>
    </source>
</evidence>
<dbReference type="OrthoDB" id="1158011at2759"/>
<comment type="pathway">
    <text evidence="4">Glycan metabolism; heparan sulfate biosynthesis.</text>
</comment>
<evidence type="ECO:0000256" key="3">
    <source>
        <dbReference type="ARBA" id="ARBA00004840"/>
    </source>
</evidence>
<dbReference type="Pfam" id="PF01762">
    <property type="entry name" value="Galactosyl_T"/>
    <property type="match status" value="1"/>
</dbReference>
<keyword evidence="7" id="KW-0808">Transferase</keyword>
<keyword evidence="6 15" id="KW-0328">Glycosyltransferase</keyword>
<feature type="transmembrane region" description="Helical" evidence="15">
    <location>
        <begin position="12"/>
        <end position="34"/>
    </location>
</feature>
<evidence type="ECO:0000256" key="2">
    <source>
        <dbReference type="ARBA" id="ARBA00004323"/>
    </source>
</evidence>
<evidence type="ECO:0000256" key="14">
    <source>
        <dbReference type="ARBA" id="ARBA00023211"/>
    </source>
</evidence>
<evidence type="ECO:0000313" key="17">
    <source>
        <dbReference type="RefSeq" id="XP_031558969.1"/>
    </source>
</evidence>
<evidence type="ECO:0000256" key="8">
    <source>
        <dbReference type="ARBA" id="ARBA00022692"/>
    </source>
</evidence>
<keyword evidence="13" id="KW-0325">Glycoprotein</keyword>
<comment type="pathway">
    <text evidence="3">Glycan metabolism; chondroitin sulfate biosynthesis.</text>
</comment>
<keyword evidence="16" id="KW-1185">Reference proteome</keyword>
<dbReference type="FunFam" id="3.90.550.50:FF:000018">
    <property type="entry name" value="Hexosyltransferase"/>
    <property type="match status" value="1"/>
</dbReference>
<name>A0A6P8HRG4_ACTTE</name>
<dbReference type="PANTHER" id="PTHR11214:SF3">
    <property type="entry name" value="BETA-1,3-GALACTOSYLTRANSFERASE 6"/>
    <property type="match status" value="1"/>
</dbReference>
<dbReference type="GO" id="GO:0006024">
    <property type="term" value="P:glycosaminoglycan biosynthetic process"/>
    <property type="evidence" value="ECO:0007669"/>
    <property type="project" value="UniProtKB-ARBA"/>
</dbReference>
<dbReference type="Proteomes" id="UP000515163">
    <property type="component" value="Unplaced"/>
</dbReference>